<reference evidence="1 2" key="1">
    <citation type="submission" date="2019-12" db="EMBL/GenBank/DDBJ databases">
        <title>Full genome sequence of a Bacillus safensis strain isolated from commercially available natto in Indonesia.</title>
        <authorList>
            <person name="Yoshida M."/>
            <person name="Uomi M."/>
            <person name="Waturangi D."/>
            <person name="Ekaputri J.J."/>
            <person name="Setiamarga D.H.E."/>
        </authorList>
    </citation>
    <scope>NUCLEOTIDE SEQUENCE [LARGE SCALE GENOMIC DNA]</scope>
    <source>
        <strain evidence="1 2">IDN1</strain>
    </source>
</reference>
<evidence type="ECO:0000313" key="1">
    <source>
        <dbReference type="EMBL" id="BBP89628.1"/>
    </source>
</evidence>
<evidence type="ECO:0000313" key="2">
    <source>
        <dbReference type="Proteomes" id="UP000464658"/>
    </source>
</evidence>
<dbReference type="Proteomes" id="UP000464658">
    <property type="component" value="Chromosome"/>
</dbReference>
<proteinExistence type="predicted"/>
<accession>A0A5S9M9S0</accession>
<gene>
    <name evidence="1" type="ORF">BsIDN1_32460</name>
</gene>
<name>A0A5S9M9S0_BACIA</name>
<organism evidence="1 2">
    <name type="scientific">Bacillus safensis</name>
    <dbReference type="NCBI Taxonomy" id="561879"/>
    <lineage>
        <taxon>Bacteria</taxon>
        <taxon>Bacillati</taxon>
        <taxon>Bacillota</taxon>
        <taxon>Bacilli</taxon>
        <taxon>Bacillales</taxon>
        <taxon>Bacillaceae</taxon>
        <taxon>Bacillus</taxon>
    </lineage>
</organism>
<sequence>MLKPNVVYSTKQGYTYTTDHYGRIVKVEASDLKYGEVKKKPICPIQFREAGSING</sequence>
<dbReference type="AlphaFoldDB" id="A0A5S9M9S0"/>
<protein>
    <submittedName>
        <fullName evidence="1">Uncharacterized protein</fullName>
    </submittedName>
</protein>
<dbReference type="EMBL" id="AP021906">
    <property type="protein sequence ID" value="BBP89628.1"/>
    <property type="molecule type" value="Genomic_DNA"/>
</dbReference>